<sequence>MYGFQRPHEVHAAVLCENSDIPVTRKLTGMAGHSHKTHPCNFCFISLIDIDSSVAYDITNFHMQDDWKLLEHAHHSKLSTTKAARKSILDEHGVRYSILNELPGWLPMRCSPIDFMHNFYVLVKRFLFDIVMAGHLLDSTGWDLFQNSINSVIWPLGIGRLPKNVISWLIIYPFILWLCWRDHRDEIKASTPPVPASAKPQPTFKHDLQTIYKLVLYLSVSEQILASKAISINDIDQGLESLGVHQTINSHLAMHYSLVFRQYGPAYATWLFGFEHFNGVLEDVNLNGHGGGEMEYSLARDWVEKH</sequence>
<dbReference type="Proteomes" id="UP000807769">
    <property type="component" value="Unassembled WGS sequence"/>
</dbReference>
<reference evidence="1" key="1">
    <citation type="journal article" date="2020" name="New Phytol.">
        <title>Comparative genomics reveals dynamic genome evolution in host specialist ectomycorrhizal fungi.</title>
        <authorList>
            <person name="Lofgren L.A."/>
            <person name="Nguyen N.H."/>
            <person name="Vilgalys R."/>
            <person name="Ruytinx J."/>
            <person name="Liao H.L."/>
            <person name="Branco S."/>
            <person name="Kuo A."/>
            <person name="LaButti K."/>
            <person name="Lipzen A."/>
            <person name="Andreopoulos W."/>
            <person name="Pangilinan J."/>
            <person name="Riley R."/>
            <person name="Hundley H."/>
            <person name="Na H."/>
            <person name="Barry K."/>
            <person name="Grigoriev I.V."/>
            <person name="Stajich J.E."/>
            <person name="Kennedy P.G."/>
        </authorList>
    </citation>
    <scope>NUCLEOTIDE SEQUENCE</scope>
    <source>
        <strain evidence="1">MN1</strain>
    </source>
</reference>
<proteinExistence type="predicted"/>
<name>A0A9P7JBF2_9AGAM</name>
<dbReference type="PANTHER" id="PTHR46579:SF2">
    <property type="entry name" value="C2H2-TYPE DOMAIN-CONTAINING PROTEIN"/>
    <property type="match status" value="1"/>
</dbReference>
<evidence type="ECO:0000313" key="2">
    <source>
        <dbReference type="Proteomes" id="UP000807769"/>
    </source>
</evidence>
<dbReference type="AlphaFoldDB" id="A0A9P7JBF2"/>
<dbReference type="PANTHER" id="PTHR46579">
    <property type="entry name" value="F5/8 TYPE C DOMAIN-CONTAINING PROTEIN-RELATED"/>
    <property type="match status" value="1"/>
</dbReference>
<keyword evidence="2" id="KW-1185">Reference proteome</keyword>
<comment type="caution">
    <text evidence="1">The sequence shown here is derived from an EMBL/GenBank/DDBJ whole genome shotgun (WGS) entry which is preliminary data.</text>
</comment>
<dbReference type="RefSeq" id="XP_041190736.1">
    <property type="nucleotide sequence ID" value="XM_041338506.1"/>
</dbReference>
<evidence type="ECO:0000313" key="1">
    <source>
        <dbReference type="EMBL" id="KAG1812591.1"/>
    </source>
</evidence>
<organism evidence="1 2">
    <name type="scientific">Suillus subaureus</name>
    <dbReference type="NCBI Taxonomy" id="48587"/>
    <lineage>
        <taxon>Eukaryota</taxon>
        <taxon>Fungi</taxon>
        <taxon>Dikarya</taxon>
        <taxon>Basidiomycota</taxon>
        <taxon>Agaricomycotina</taxon>
        <taxon>Agaricomycetes</taxon>
        <taxon>Agaricomycetidae</taxon>
        <taxon>Boletales</taxon>
        <taxon>Suillineae</taxon>
        <taxon>Suillaceae</taxon>
        <taxon>Suillus</taxon>
    </lineage>
</organism>
<accession>A0A9P7JBF2</accession>
<gene>
    <name evidence="1" type="ORF">BJ212DRAFT_1448170</name>
</gene>
<dbReference type="GeneID" id="64632522"/>
<dbReference type="OrthoDB" id="3248986at2759"/>
<protein>
    <submittedName>
        <fullName evidence="1">Uncharacterized protein</fullName>
    </submittedName>
</protein>
<dbReference type="EMBL" id="JABBWG010000026">
    <property type="protein sequence ID" value="KAG1812591.1"/>
    <property type="molecule type" value="Genomic_DNA"/>
</dbReference>